<keyword evidence="2" id="KW-1185">Reference proteome</keyword>
<dbReference type="CDD" id="cd19757">
    <property type="entry name" value="Bbox1"/>
    <property type="match status" value="1"/>
</dbReference>
<dbReference type="SUPFAM" id="SSF101898">
    <property type="entry name" value="NHL repeat"/>
    <property type="match status" value="1"/>
</dbReference>
<protein>
    <recommendedName>
        <fullName evidence="3">B box-type domain-containing protein</fullName>
    </recommendedName>
</protein>
<accession>A0A8S3RXZ5</accession>
<name>A0A8S3RXZ5_MYTED</name>
<comment type="caution">
    <text evidence="1">The sequence shown here is derived from an EMBL/GenBank/DDBJ whole genome shotgun (WGS) entry which is preliminary data.</text>
</comment>
<reference evidence="1" key="1">
    <citation type="submission" date="2021-03" db="EMBL/GenBank/DDBJ databases">
        <authorList>
            <person name="Bekaert M."/>
        </authorList>
    </citation>
    <scope>NUCLEOTIDE SEQUENCE</scope>
</reference>
<gene>
    <name evidence="1" type="ORF">MEDL_28320</name>
</gene>
<organism evidence="1 2">
    <name type="scientific">Mytilus edulis</name>
    <name type="common">Blue mussel</name>
    <dbReference type="NCBI Taxonomy" id="6550"/>
    <lineage>
        <taxon>Eukaryota</taxon>
        <taxon>Metazoa</taxon>
        <taxon>Spiralia</taxon>
        <taxon>Lophotrochozoa</taxon>
        <taxon>Mollusca</taxon>
        <taxon>Bivalvia</taxon>
        <taxon>Autobranchia</taxon>
        <taxon>Pteriomorphia</taxon>
        <taxon>Mytilida</taxon>
        <taxon>Mytiloidea</taxon>
        <taxon>Mytilidae</taxon>
        <taxon>Mytilinae</taxon>
        <taxon>Mytilus</taxon>
    </lineage>
</organism>
<dbReference type="EMBL" id="CAJPWZ010001411">
    <property type="protein sequence ID" value="CAG2214486.1"/>
    <property type="molecule type" value="Genomic_DNA"/>
</dbReference>
<dbReference type="AlphaFoldDB" id="A0A8S3RXZ5"/>
<dbReference type="Proteomes" id="UP000683360">
    <property type="component" value="Unassembled WGS sequence"/>
</dbReference>
<proteinExistence type="predicted"/>
<dbReference type="OrthoDB" id="6124404at2759"/>
<evidence type="ECO:0008006" key="3">
    <source>
        <dbReference type="Google" id="ProtNLM"/>
    </source>
</evidence>
<dbReference type="Gene3D" id="2.120.10.30">
    <property type="entry name" value="TolB, C-terminal domain"/>
    <property type="match status" value="1"/>
</dbReference>
<sequence>MASSVKPLCTICHDNRNSNRAVRWCTECEVLFCEDCEKPHKIEKTTSETARYIEDLKREDHFIEKSLEVNISSALQSVVRDVKSFGDIAINTTSSTLQIKAGRKDQAQNFISKVPGIEEIKPSLFTKLTIPNDMQTLNISACRILPNGNFIILDFFKKQLLLFSNDGIFIRIVVTFTQYPIDVGFIRDNTVAVTFVSVKQAKLVDIQQNKIIQTIKVSHNFYGVASDSETLVISGDRQCTRLNLNDMSHTILEGMEGVGRISLFHGNIYGTIPLKTKVCCFKSTGEPLWTFTHKDIDSPVGMSLDMNGFVYIVSRGNNGVLVVSPDGKTCKTILSEADGINRSWAIDIHKETGMMIVPCQKGKIVQIMKQLLCTRFKI</sequence>
<evidence type="ECO:0000313" key="2">
    <source>
        <dbReference type="Proteomes" id="UP000683360"/>
    </source>
</evidence>
<dbReference type="Gene3D" id="4.10.830.40">
    <property type="match status" value="1"/>
</dbReference>
<dbReference type="InterPro" id="IPR011042">
    <property type="entry name" value="6-blade_b-propeller_TolB-like"/>
</dbReference>
<evidence type="ECO:0000313" key="1">
    <source>
        <dbReference type="EMBL" id="CAG2214486.1"/>
    </source>
</evidence>